<dbReference type="RefSeq" id="WP_225677282.1">
    <property type="nucleotide sequence ID" value="NZ_JAEDAH010000105.1"/>
</dbReference>
<sequence>MDDTRKRLIALSKRTPFSNLLQYVAYDASTCIYTLAGGNRGMIFEVTPYVFAGDDMAEQILTVLNKELLPDEAMISFTLWAGHDVKDFSKRNKIGRMQRFSSTGDREVDEILNELAEEHVSYITGHTGSPVEKRFGTIVRDMRAYVSVVIKTDEGSGRDISDDDQLEELHTEVEQGLAAAALNPRSIDPKGLIRLVGSIVNWSESPSWANPDIGYSPEQPIRKQICDIDHECVVNDSSFRLNERYVKVISAHAFPKRVTLSDSYSYLMAHKAREAKIKDNVLITTNIYLHNAKQSQSSIKRNRKWSKQQDVAPFNKFEPKLTDIARSFDLLFDSAVTGGDRPCSISFSVAMFGDSEEKVRRQASDAISHFRSLKYDMKEEILVALPVFCSMLPMNADPDGRIVDLLGRFRTCTTKQAARILPLCSEWKGVGHPVSTFIGKTGQLVGYNNFDNSTNYNILLMAESGSGKSVLANRMIADLLAHGGRAIIIDQGYSYLNACELFKGEFITFNEESCPNLNPFPLINDFSEEIDMLVGIIVAMANIKTSTQEGVFQSAMIKMILSEVWNERGHNSTIDDIADKCRGSNDRRISDIAVLLNSFTKNGEYGKYYYNHSKPVDFSKNRLIILELDDLKNKEHLSQVVVLQLILMANSYIYQKTANGDSSWTTMFIDEAWKFVASGSGRREENPVLEFILTAYRQFRKNNAAMAMITQSLNDVYQHAAGRAIAENAGNRLYLGQKVDSLEQMFDEKKIVLEHFWFDQLKSVRTEKGYFSEIFFDTSVAKGVGRLVLSPYSLLLFSTASDDRIAIRNERKRGWSIHQAAIRVLQSRGVAAYMNVEVGEPDGSADFDVIDVEDEQAVVGVVA</sequence>
<evidence type="ECO:0000313" key="2">
    <source>
        <dbReference type="EMBL" id="MCA6065392.1"/>
    </source>
</evidence>
<evidence type="ECO:0000313" key="3">
    <source>
        <dbReference type="Proteomes" id="UP000714380"/>
    </source>
</evidence>
<reference evidence="2 3" key="1">
    <citation type="submission" date="2020-12" db="EMBL/GenBank/DDBJ databases">
        <title>Novel Thalassolituus-related marine hydrocarbonoclastic bacteria mediated algae-derived hydrocarbons mineralization in twilight zone of the northern South China Sea.</title>
        <authorList>
            <person name="Dong C."/>
        </authorList>
    </citation>
    <scope>NUCLEOTIDE SEQUENCE [LARGE SCALE GENOMIC DNA]</scope>
    <source>
        <strain evidence="2 3">IMCC1826</strain>
    </source>
</reference>
<protein>
    <submittedName>
        <fullName evidence="2">TraC family protein</fullName>
    </submittedName>
</protein>
<dbReference type="EMBL" id="JAEDAH010000105">
    <property type="protein sequence ID" value="MCA6065392.1"/>
    <property type="molecule type" value="Genomic_DNA"/>
</dbReference>
<feature type="domain" description="TraG P-loop" evidence="1">
    <location>
        <begin position="453"/>
        <end position="825"/>
    </location>
</feature>
<dbReference type="InterPro" id="IPR043964">
    <property type="entry name" value="P-loop_TraG"/>
</dbReference>
<dbReference type="Proteomes" id="UP000714380">
    <property type="component" value="Unassembled WGS sequence"/>
</dbReference>
<gene>
    <name evidence="2" type="ORF">I9W95_17480</name>
</gene>
<dbReference type="SUPFAM" id="SSF52540">
    <property type="entry name" value="P-loop containing nucleoside triphosphate hydrolases"/>
    <property type="match status" value="1"/>
</dbReference>
<dbReference type="Gene3D" id="1.10.8.730">
    <property type="match status" value="1"/>
</dbReference>
<comment type="caution">
    <text evidence="2">The sequence shown here is derived from an EMBL/GenBank/DDBJ whole genome shotgun (WGS) entry which is preliminary data.</text>
</comment>
<keyword evidence="3" id="KW-1185">Reference proteome</keyword>
<dbReference type="Pfam" id="PF11130">
    <property type="entry name" value="TraC_F_IV"/>
    <property type="match status" value="1"/>
</dbReference>
<dbReference type="InterPro" id="IPR053155">
    <property type="entry name" value="F-pilin_assembly_TraC"/>
</dbReference>
<proteinExistence type="predicted"/>
<dbReference type="CDD" id="cd01127">
    <property type="entry name" value="TrwB_TraG_TraD_VirD4"/>
    <property type="match status" value="1"/>
</dbReference>
<dbReference type="PANTHER" id="PTHR38467:SF1">
    <property type="entry name" value="CONJUGATIVE TRANSFER: ASSEMBLY"/>
    <property type="match status" value="1"/>
</dbReference>
<dbReference type="Gene3D" id="3.40.50.300">
    <property type="entry name" value="P-loop containing nucleotide triphosphate hydrolases"/>
    <property type="match status" value="1"/>
</dbReference>
<evidence type="ECO:0000259" key="1">
    <source>
        <dbReference type="Pfam" id="PF19044"/>
    </source>
</evidence>
<accession>A0ABS7ZUG0</accession>
<dbReference type="Pfam" id="PF19044">
    <property type="entry name" value="P-loop_TraG"/>
    <property type="match status" value="1"/>
</dbReference>
<organism evidence="2 3">
    <name type="scientific">Thalassolituus marinus</name>
    <dbReference type="NCBI Taxonomy" id="671053"/>
    <lineage>
        <taxon>Bacteria</taxon>
        <taxon>Pseudomonadati</taxon>
        <taxon>Pseudomonadota</taxon>
        <taxon>Gammaproteobacteria</taxon>
        <taxon>Oceanospirillales</taxon>
        <taxon>Oceanospirillaceae</taxon>
        <taxon>Thalassolituus</taxon>
    </lineage>
</organism>
<dbReference type="InterPro" id="IPR025955">
    <property type="entry name" value="TraC/Conjuga_ATPase"/>
</dbReference>
<name>A0ABS7ZUG0_9GAMM</name>
<dbReference type="PANTHER" id="PTHR38467">
    <property type="match status" value="1"/>
</dbReference>
<dbReference type="InterPro" id="IPR027417">
    <property type="entry name" value="P-loop_NTPase"/>
</dbReference>